<gene>
    <name evidence="1" type="ORF">GGX14DRAFT_391477</name>
</gene>
<proteinExistence type="predicted"/>
<keyword evidence="2" id="KW-1185">Reference proteome</keyword>
<reference evidence="1" key="1">
    <citation type="submission" date="2023-03" db="EMBL/GenBank/DDBJ databases">
        <title>Massive genome expansion in bonnet fungi (Mycena s.s.) driven by repeated elements and novel gene families across ecological guilds.</title>
        <authorList>
            <consortium name="Lawrence Berkeley National Laboratory"/>
            <person name="Harder C.B."/>
            <person name="Miyauchi S."/>
            <person name="Viragh M."/>
            <person name="Kuo A."/>
            <person name="Thoen E."/>
            <person name="Andreopoulos B."/>
            <person name="Lu D."/>
            <person name="Skrede I."/>
            <person name="Drula E."/>
            <person name="Henrissat B."/>
            <person name="Morin E."/>
            <person name="Kohler A."/>
            <person name="Barry K."/>
            <person name="LaButti K."/>
            <person name="Morin E."/>
            <person name="Salamov A."/>
            <person name="Lipzen A."/>
            <person name="Mereny Z."/>
            <person name="Hegedus B."/>
            <person name="Baldrian P."/>
            <person name="Stursova M."/>
            <person name="Weitz H."/>
            <person name="Taylor A."/>
            <person name="Grigoriev I.V."/>
            <person name="Nagy L.G."/>
            <person name="Martin F."/>
            <person name="Kauserud H."/>
        </authorList>
    </citation>
    <scope>NUCLEOTIDE SEQUENCE</scope>
    <source>
        <strain evidence="1">9144</strain>
    </source>
</reference>
<evidence type="ECO:0000313" key="2">
    <source>
        <dbReference type="Proteomes" id="UP001219525"/>
    </source>
</evidence>
<sequence length="237" mass="26164">MTVFDWISIYHNRGNWPGSGWFLTRLYELFFDNPVVKMDTLCTIHLTSPESNYLKATSHLAILQFGGGLRGKVKWDSGAAWTSRKRFYDTGYGAMHGTIGAHDRFVLDPKFLAHSIVKKIAVVIIVGSKDWGDTTGNVLPVFVALAPINCVTIRARLIVHWAKPRCVENPGSSSHVVRSTAASSIRCFFGGRGLDSGDASSGLRRRAKAIWREEGAGRGARDELVWTRTGLGDNARD</sequence>
<protein>
    <submittedName>
        <fullName evidence="1">Uncharacterized protein</fullName>
    </submittedName>
</protein>
<dbReference type="Proteomes" id="UP001219525">
    <property type="component" value="Unassembled WGS sequence"/>
</dbReference>
<evidence type="ECO:0000313" key="1">
    <source>
        <dbReference type="EMBL" id="KAJ7215795.1"/>
    </source>
</evidence>
<name>A0AAD6VPH4_9AGAR</name>
<organism evidence="1 2">
    <name type="scientific">Mycena pura</name>
    <dbReference type="NCBI Taxonomy" id="153505"/>
    <lineage>
        <taxon>Eukaryota</taxon>
        <taxon>Fungi</taxon>
        <taxon>Dikarya</taxon>
        <taxon>Basidiomycota</taxon>
        <taxon>Agaricomycotina</taxon>
        <taxon>Agaricomycetes</taxon>
        <taxon>Agaricomycetidae</taxon>
        <taxon>Agaricales</taxon>
        <taxon>Marasmiineae</taxon>
        <taxon>Mycenaceae</taxon>
        <taxon>Mycena</taxon>
    </lineage>
</organism>
<accession>A0AAD6VPH4</accession>
<comment type="caution">
    <text evidence="1">The sequence shown here is derived from an EMBL/GenBank/DDBJ whole genome shotgun (WGS) entry which is preliminary data.</text>
</comment>
<dbReference type="AlphaFoldDB" id="A0AAD6VPH4"/>
<dbReference type="EMBL" id="JARJCW010000016">
    <property type="protein sequence ID" value="KAJ7215795.1"/>
    <property type="molecule type" value="Genomic_DNA"/>
</dbReference>